<name>A0A1E8CK83_9GAMM</name>
<evidence type="ECO:0000259" key="1">
    <source>
        <dbReference type="Pfam" id="PF05099"/>
    </source>
</evidence>
<comment type="caution">
    <text evidence="2">The sequence shown here is derived from an EMBL/GenBank/DDBJ whole genome shotgun (WGS) entry which is preliminary data.</text>
</comment>
<accession>A0A1E8CK83</accession>
<dbReference type="AlphaFoldDB" id="A0A1E8CK83"/>
<gene>
    <name evidence="2" type="ORF">PHACT_05650</name>
</gene>
<sequence>MSLVNFESLTNLSLAADMDESSKQLLTEVLVLVLARAIRSDTNVEPAEIVTVQKILADVLGESISAADIKVAASSELFERQSLDRYLKKATRKLNDEDRILIMQCLVHVLRSDDHIRESELDYFDRIANALKATPSEIAGLRAGPAH</sequence>
<dbReference type="STRING" id="1524254.PHACT_05650"/>
<dbReference type="Proteomes" id="UP000175669">
    <property type="component" value="Unassembled WGS sequence"/>
</dbReference>
<evidence type="ECO:0000313" key="3">
    <source>
        <dbReference type="Proteomes" id="UP000175669"/>
    </source>
</evidence>
<dbReference type="Pfam" id="PF05099">
    <property type="entry name" value="TerB"/>
    <property type="match status" value="1"/>
</dbReference>
<dbReference type="InterPro" id="IPR029024">
    <property type="entry name" value="TerB-like"/>
</dbReference>
<dbReference type="EMBL" id="MASR01000001">
    <property type="protein sequence ID" value="OFE12687.1"/>
    <property type="molecule type" value="Genomic_DNA"/>
</dbReference>
<dbReference type="Gene3D" id="1.10.3680.10">
    <property type="entry name" value="TerB-like"/>
    <property type="match status" value="1"/>
</dbReference>
<protein>
    <recommendedName>
        <fullName evidence="1">Co-chaperone DjlA N-terminal domain-containing protein</fullName>
    </recommendedName>
</protein>
<keyword evidence="3" id="KW-1185">Reference proteome</keyword>
<feature type="domain" description="Co-chaperone DjlA N-terminal" evidence="1">
    <location>
        <begin position="30"/>
        <end position="142"/>
    </location>
</feature>
<proteinExistence type="predicted"/>
<dbReference type="RefSeq" id="WP_070116296.1">
    <property type="nucleotide sequence ID" value="NZ_MASR01000001.1"/>
</dbReference>
<dbReference type="InterPro" id="IPR007791">
    <property type="entry name" value="DjlA_N"/>
</dbReference>
<dbReference type="CDD" id="cd07177">
    <property type="entry name" value="terB_like"/>
    <property type="match status" value="1"/>
</dbReference>
<reference evidence="3" key="1">
    <citation type="submission" date="2016-07" db="EMBL/GenBank/DDBJ databases">
        <authorList>
            <person name="Florea S."/>
            <person name="Webb J.S."/>
            <person name="Jaromczyk J."/>
            <person name="Schardl C.L."/>
        </authorList>
    </citation>
    <scope>NUCLEOTIDE SEQUENCE [LARGE SCALE GENOMIC DNA]</scope>
    <source>
        <strain evidence="3">KCTC 42131</strain>
    </source>
</reference>
<organism evidence="2 3">
    <name type="scientific">Pseudohongiella acticola</name>
    <dbReference type="NCBI Taxonomy" id="1524254"/>
    <lineage>
        <taxon>Bacteria</taxon>
        <taxon>Pseudomonadati</taxon>
        <taxon>Pseudomonadota</taxon>
        <taxon>Gammaproteobacteria</taxon>
        <taxon>Pseudomonadales</taxon>
        <taxon>Pseudohongiellaceae</taxon>
        <taxon>Pseudohongiella</taxon>
    </lineage>
</organism>
<dbReference type="SUPFAM" id="SSF158682">
    <property type="entry name" value="TerB-like"/>
    <property type="match status" value="1"/>
</dbReference>
<evidence type="ECO:0000313" key="2">
    <source>
        <dbReference type="EMBL" id="OFE12687.1"/>
    </source>
</evidence>
<dbReference type="OrthoDB" id="8481149at2"/>